<protein>
    <submittedName>
        <fullName evidence="2">Uncharacterized protein</fullName>
    </submittedName>
</protein>
<dbReference type="EMBL" id="JAMZEC010000001">
    <property type="protein sequence ID" value="MCP2350377.1"/>
    <property type="molecule type" value="Genomic_DNA"/>
</dbReference>
<feature type="transmembrane region" description="Helical" evidence="1">
    <location>
        <begin position="43"/>
        <end position="64"/>
    </location>
</feature>
<dbReference type="Pfam" id="PF25637">
    <property type="entry name" value="DUF7942"/>
    <property type="match status" value="1"/>
</dbReference>
<dbReference type="RefSeq" id="WP_253775697.1">
    <property type="nucleotide sequence ID" value="NZ_BAAAVE010000003.1"/>
</dbReference>
<accession>A0ABT1K9W2</accession>
<dbReference type="Proteomes" id="UP001320766">
    <property type="component" value="Unassembled WGS sequence"/>
</dbReference>
<dbReference type="NCBIfam" id="NF046119">
    <property type="entry name" value="memb_SCO4225"/>
    <property type="match status" value="1"/>
</dbReference>
<keyword evidence="1" id="KW-0472">Membrane</keyword>
<keyword evidence="1" id="KW-1133">Transmembrane helix</keyword>
<dbReference type="InterPro" id="IPR057702">
    <property type="entry name" value="DUF7942"/>
</dbReference>
<feature type="transmembrane region" description="Helical" evidence="1">
    <location>
        <begin position="107"/>
        <end position="126"/>
    </location>
</feature>
<feature type="transmembrane region" description="Helical" evidence="1">
    <location>
        <begin position="76"/>
        <end position="95"/>
    </location>
</feature>
<organism evidence="2 3">
    <name type="scientific">Nonomuraea roseoviolacea subsp. carminata</name>
    <dbReference type="NCBI Taxonomy" id="160689"/>
    <lineage>
        <taxon>Bacteria</taxon>
        <taxon>Bacillati</taxon>
        <taxon>Actinomycetota</taxon>
        <taxon>Actinomycetes</taxon>
        <taxon>Streptosporangiales</taxon>
        <taxon>Streptosporangiaceae</taxon>
        <taxon>Nonomuraea</taxon>
    </lineage>
</organism>
<gene>
    <name evidence="2" type="ORF">HD595_006499</name>
</gene>
<evidence type="ECO:0000313" key="2">
    <source>
        <dbReference type="EMBL" id="MCP2350377.1"/>
    </source>
</evidence>
<comment type="caution">
    <text evidence="2">The sequence shown here is derived from an EMBL/GenBank/DDBJ whole genome shotgun (WGS) entry which is preliminary data.</text>
</comment>
<evidence type="ECO:0000256" key="1">
    <source>
        <dbReference type="SAM" id="Phobius"/>
    </source>
</evidence>
<evidence type="ECO:0000313" key="3">
    <source>
        <dbReference type="Proteomes" id="UP001320766"/>
    </source>
</evidence>
<keyword evidence="1" id="KW-0812">Transmembrane</keyword>
<reference evidence="2 3" key="1">
    <citation type="submission" date="2022-06" db="EMBL/GenBank/DDBJ databases">
        <title>Sequencing the genomes of 1000 actinobacteria strains.</title>
        <authorList>
            <person name="Klenk H.-P."/>
        </authorList>
    </citation>
    <scope>NUCLEOTIDE SEQUENCE [LARGE SCALE GENOMIC DNA]</scope>
    <source>
        <strain evidence="2 3">DSM 44170</strain>
    </source>
</reference>
<keyword evidence="3" id="KW-1185">Reference proteome</keyword>
<sequence>MDPDGEVERPLLAIRSPSAPSSWQETMTWIGDRIRAREHGRRAAWVAGSYLVVVATTAAATEYVSLTRGAPIGPGLALTVVTLPASLVPNALVWAGPLDGVLDGDALTAAEAGCGLLQAWTLWLLLRGPRRAL</sequence>
<proteinExistence type="predicted"/>
<name>A0ABT1K9W2_9ACTN</name>